<protein>
    <recommendedName>
        <fullName evidence="3">Nucleotidyl transferase AbiEii toxin, Type IV TA system</fullName>
    </recommendedName>
</protein>
<keyword evidence="2" id="KW-1185">Reference proteome</keyword>
<dbReference type="InterPro" id="IPR043519">
    <property type="entry name" value="NT_sf"/>
</dbReference>
<evidence type="ECO:0008006" key="3">
    <source>
        <dbReference type="Google" id="ProtNLM"/>
    </source>
</evidence>
<evidence type="ECO:0000313" key="2">
    <source>
        <dbReference type="Proteomes" id="UP000291485"/>
    </source>
</evidence>
<sequence length="282" mass="32015">MSTYKLPDNKIPDHLRNVANTIQEILGEEALDFLLIGATARDIIMHGQYDLESARKTLDVDFAIYVPEWSVYQKVMKKLIESGKFEETKVAHRLLFKGAEVDIVPFGNIQDKNGEYAWPPDFMIAMNVAGFNEIHDKGITLESEDGKFKLRIAPIEGIAIMKVFAWKDRKHRTQKDGEDIGFIIANYVELKYDVLYEKYEDIIEAQDWDTTVSGARILGRDMGKIIKSNPVATAKLIEILKKELEDEDNSNMAKTMSKSTAGYLKAYKALETLLQGIWDVTG</sequence>
<accession>A0A4R0NG10</accession>
<name>A0A4R0NG10_9SPHI</name>
<dbReference type="Proteomes" id="UP000291485">
    <property type="component" value="Unassembled WGS sequence"/>
</dbReference>
<proteinExistence type="predicted"/>
<dbReference type="RefSeq" id="WP_131562785.1">
    <property type="nucleotide sequence ID" value="NZ_SJSN01000029.1"/>
</dbReference>
<dbReference type="OrthoDB" id="5918411at2"/>
<dbReference type="AlphaFoldDB" id="A0A4R0NG10"/>
<reference evidence="1 2" key="1">
    <citation type="submission" date="2019-02" db="EMBL/GenBank/DDBJ databases">
        <title>Pedobacter sp. RP-3-11 sp. nov., isolated from Arctic soil.</title>
        <authorList>
            <person name="Dahal R.H."/>
        </authorList>
    </citation>
    <scope>NUCLEOTIDE SEQUENCE [LARGE SCALE GENOMIC DNA]</scope>
    <source>
        <strain evidence="1 2">RP-3-11</strain>
    </source>
</reference>
<comment type="caution">
    <text evidence="1">The sequence shown here is derived from an EMBL/GenBank/DDBJ whole genome shotgun (WGS) entry which is preliminary data.</text>
</comment>
<gene>
    <name evidence="1" type="ORF">EZ449_21465</name>
</gene>
<evidence type="ECO:0000313" key="1">
    <source>
        <dbReference type="EMBL" id="TCC99098.1"/>
    </source>
</evidence>
<organism evidence="1 2">
    <name type="scientific">Pedobacter frigidisoli</name>
    <dbReference type="NCBI Taxonomy" id="2530455"/>
    <lineage>
        <taxon>Bacteria</taxon>
        <taxon>Pseudomonadati</taxon>
        <taxon>Bacteroidota</taxon>
        <taxon>Sphingobacteriia</taxon>
        <taxon>Sphingobacteriales</taxon>
        <taxon>Sphingobacteriaceae</taxon>
        <taxon>Pedobacter</taxon>
    </lineage>
</organism>
<dbReference type="SUPFAM" id="SSF81301">
    <property type="entry name" value="Nucleotidyltransferase"/>
    <property type="match status" value="1"/>
</dbReference>
<dbReference type="EMBL" id="SJSN01000029">
    <property type="protein sequence ID" value="TCC99098.1"/>
    <property type="molecule type" value="Genomic_DNA"/>
</dbReference>